<dbReference type="AlphaFoldDB" id="A0A2T3XJR1"/>
<evidence type="ECO:0000313" key="2">
    <source>
        <dbReference type="Proteomes" id="UP000240638"/>
    </source>
</evidence>
<dbReference type="Proteomes" id="UP000240638">
    <property type="component" value="Unassembled WGS sequence"/>
</dbReference>
<sequence length="87" mass="9927">MEYNVPETQHRIAVDELHKIVEWTSAWYEQARAANFVSYPYQADNAVVARLRQYYRAGFTPAQAVEAYFGLALATLIPLQCACSGRR</sequence>
<name>A0A2T3XJR1_9BURK</name>
<evidence type="ECO:0000313" key="1">
    <source>
        <dbReference type="EMBL" id="PTB16766.1"/>
    </source>
</evidence>
<proteinExistence type="predicted"/>
<reference evidence="1 2" key="1">
    <citation type="submission" date="2018-03" db="EMBL/GenBank/DDBJ databases">
        <title>Whole genome analyses suggest that Burkholderia sensu lato contains two further novel genera in the rhizoxinica-symbiotica group Mycetohabitans gen. nov., and Trinickia gen. nov.: implications for the evolution of diazotrophy and nodulation in the Burkholderiaceae.</title>
        <authorList>
            <person name="Estrada De Los Santos P."/>
            <person name="Palmer M."/>
            <person name="Chavez-Ramirez B."/>
            <person name="Steenkamp E.T."/>
            <person name="Hirsch A.M."/>
            <person name="Manyaka P."/>
            <person name="Maluk M."/>
            <person name="Lafos M."/>
            <person name="Crook M."/>
            <person name="Gross E."/>
            <person name="Simon M.F."/>
            <person name="Bueno Dos Reis Junior F."/>
            <person name="Poole P.S."/>
            <person name="Venter S.N."/>
            <person name="James E.K."/>
        </authorList>
    </citation>
    <scope>NUCLEOTIDE SEQUENCE [LARGE SCALE GENOMIC DNA]</scope>
    <source>
        <strain evidence="1 2">JPY-366</strain>
    </source>
</reference>
<dbReference type="EMBL" id="PYUC01000032">
    <property type="protein sequence ID" value="PTB16766.1"/>
    <property type="molecule type" value="Genomic_DNA"/>
</dbReference>
<comment type="caution">
    <text evidence="1">The sequence shown here is derived from an EMBL/GenBank/DDBJ whole genome shotgun (WGS) entry which is preliminary data.</text>
</comment>
<protein>
    <submittedName>
        <fullName evidence="1">Uncharacterized protein</fullName>
    </submittedName>
</protein>
<accession>A0A2T3XJR1</accession>
<gene>
    <name evidence="1" type="ORF">C9I57_31760</name>
</gene>
<organism evidence="1 2">
    <name type="scientific">Trinickia symbiotica</name>
    <dbReference type="NCBI Taxonomy" id="863227"/>
    <lineage>
        <taxon>Bacteria</taxon>
        <taxon>Pseudomonadati</taxon>
        <taxon>Pseudomonadota</taxon>
        <taxon>Betaproteobacteria</taxon>
        <taxon>Burkholderiales</taxon>
        <taxon>Burkholderiaceae</taxon>
        <taxon>Trinickia</taxon>
    </lineage>
</organism>